<gene>
    <name evidence="1" type="ORF">FB391_0694</name>
</gene>
<reference evidence="1 2" key="1">
    <citation type="submission" date="2019-06" db="EMBL/GenBank/DDBJ databases">
        <title>Sequencing the genomes of 1000 actinobacteria strains.</title>
        <authorList>
            <person name="Klenk H.-P."/>
        </authorList>
    </citation>
    <scope>NUCLEOTIDE SEQUENCE [LARGE SCALE GENOMIC DNA]</scope>
    <source>
        <strain evidence="1 2">DSM 105492</strain>
    </source>
</reference>
<proteinExistence type="predicted"/>
<organism evidence="1 2">
    <name type="scientific">Microbacterium kyungheense</name>
    <dbReference type="NCBI Taxonomy" id="1263636"/>
    <lineage>
        <taxon>Bacteria</taxon>
        <taxon>Bacillati</taxon>
        <taxon>Actinomycetota</taxon>
        <taxon>Actinomycetes</taxon>
        <taxon>Micrococcales</taxon>
        <taxon>Microbacteriaceae</taxon>
        <taxon>Microbacterium</taxon>
    </lineage>
</organism>
<evidence type="ECO:0000313" key="2">
    <source>
        <dbReference type="Proteomes" id="UP000320235"/>
    </source>
</evidence>
<dbReference type="AlphaFoldDB" id="A0A543FL18"/>
<name>A0A543FL18_9MICO</name>
<dbReference type="EMBL" id="VFPE01000001">
    <property type="protein sequence ID" value="TQM34406.1"/>
    <property type="molecule type" value="Genomic_DNA"/>
</dbReference>
<protein>
    <submittedName>
        <fullName evidence="1">Uncharacterized protein</fullName>
    </submittedName>
</protein>
<comment type="caution">
    <text evidence="1">The sequence shown here is derived from an EMBL/GenBank/DDBJ whole genome shotgun (WGS) entry which is preliminary data.</text>
</comment>
<dbReference type="Proteomes" id="UP000320235">
    <property type="component" value="Unassembled WGS sequence"/>
</dbReference>
<evidence type="ECO:0000313" key="1">
    <source>
        <dbReference type="EMBL" id="TQM34406.1"/>
    </source>
</evidence>
<keyword evidence="2" id="KW-1185">Reference proteome</keyword>
<sequence length="291" mass="32093">MFYRPDESEDPALPDGKPAAVHIATDGQITRFTEVRGHQPLGVTRHGLWVTADAFPKLDDPSAWQQPRHAEVLIPGGSSRIITTDRRIAFVMETDTSPRLILYSGAPAATTARLGGTTYSYRYASVALGDELPAEINIADDRFELFDEQELLRAMGNVAPRPLDVAPIESPIPWSLIHLSTAEQNAAVASTLREFDHLASYWHGQDGRTSPLSRGLGDPRVEPVGEWPHTRVEVSFTHPHFPGGRLRRTLRVFDEAGRVRPSMYASIHLMEDLDTSALPDPANAHNGVLDI</sequence>
<accession>A0A543FL18</accession>